<keyword evidence="1" id="KW-0472">Membrane</keyword>
<evidence type="ECO:0000313" key="3">
    <source>
        <dbReference type="Proteomes" id="UP001279734"/>
    </source>
</evidence>
<name>A0AAD3S8Y1_NEPGR</name>
<accession>A0AAD3S8Y1</accession>
<reference evidence="2" key="1">
    <citation type="submission" date="2023-05" db="EMBL/GenBank/DDBJ databases">
        <title>Nepenthes gracilis genome sequencing.</title>
        <authorList>
            <person name="Fukushima K."/>
        </authorList>
    </citation>
    <scope>NUCLEOTIDE SEQUENCE</scope>
    <source>
        <strain evidence="2">SING2019-196</strain>
    </source>
</reference>
<dbReference type="EMBL" id="BSYO01000006">
    <property type="protein sequence ID" value="GMH06489.1"/>
    <property type="molecule type" value="Genomic_DNA"/>
</dbReference>
<keyword evidence="3" id="KW-1185">Reference proteome</keyword>
<protein>
    <submittedName>
        <fullName evidence="2">Uncharacterized protein</fullName>
    </submittedName>
</protein>
<proteinExistence type="predicted"/>
<organism evidence="2 3">
    <name type="scientific">Nepenthes gracilis</name>
    <name type="common">Slender pitcher plant</name>
    <dbReference type="NCBI Taxonomy" id="150966"/>
    <lineage>
        <taxon>Eukaryota</taxon>
        <taxon>Viridiplantae</taxon>
        <taxon>Streptophyta</taxon>
        <taxon>Embryophyta</taxon>
        <taxon>Tracheophyta</taxon>
        <taxon>Spermatophyta</taxon>
        <taxon>Magnoliopsida</taxon>
        <taxon>eudicotyledons</taxon>
        <taxon>Gunneridae</taxon>
        <taxon>Pentapetalae</taxon>
        <taxon>Caryophyllales</taxon>
        <taxon>Nepenthaceae</taxon>
        <taxon>Nepenthes</taxon>
    </lineage>
</organism>
<gene>
    <name evidence="2" type="ORF">Nepgr_008329</name>
</gene>
<sequence length="84" mass="9851">MRPTMMVLGRHAIRAWQWNIMPAHIVKAFVAFCYPWRILVSLLSIIYLFGICLACRCFATKFRPSLLQQIYELFSGSEDLDKPR</sequence>
<feature type="transmembrane region" description="Helical" evidence="1">
    <location>
        <begin position="38"/>
        <end position="59"/>
    </location>
</feature>
<dbReference type="AlphaFoldDB" id="A0AAD3S8Y1"/>
<keyword evidence="1" id="KW-1133">Transmembrane helix</keyword>
<comment type="caution">
    <text evidence="2">The sequence shown here is derived from an EMBL/GenBank/DDBJ whole genome shotgun (WGS) entry which is preliminary data.</text>
</comment>
<dbReference type="Proteomes" id="UP001279734">
    <property type="component" value="Unassembled WGS sequence"/>
</dbReference>
<evidence type="ECO:0000313" key="2">
    <source>
        <dbReference type="EMBL" id="GMH06489.1"/>
    </source>
</evidence>
<evidence type="ECO:0000256" key="1">
    <source>
        <dbReference type="SAM" id="Phobius"/>
    </source>
</evidence>
<keyword evidence="1" id="KW-0812">Transmembrane</keyword>